<evidence type="ECO:0000313" key="3">
    <source>
        <dbReference type="Proteomes" id="UP000295008"/>
    </source>
</evidence>
<organism evidence="2 3">
    <name type="scientific">Hydrogenispora ethanolica</name>
    <dbReference type="NCBI Taxonomy" id="1082276"/>
    <lineage>
        <taxon>Bacteria</taxon>
        <taxon>Bacillati</taxon>
        <taxon>Bacillota</taxon>
        <taxon>Hydrogenispora</taxon>
    </lineage>
</organism>
<accession>A0A4R1QQH9</accession>
<keyword evidence="1" id="KW-0472">Membrane</keyword>
<dbReference type="AlphaFoldDB" id="A0A4R1QQH9"/>
<dbReference type="RefSeq" id="WP_165908321.1">
    <property type="nucleotide sequence ID" value="NZ_SLUN01000057.1"/>
</dbReference>
<sequence length="88" mass="9848">MSAGMVVTYLSVLILLYVLGKSCWKPLFFVFSVLFQGALGAFGIYLANFLLTHWQLEVPLNPYNSLLVGFLGVPGLGMVLALKYWFRI</sequence>
<dbReference type="Proteomes" id="UP000295008">
    <property type="component" value="Unassembled WGS sequence"/>
</dbReference>
<dbReference type="InterPro" id="IPR010001">
    <property type="entry name" value="BofA"/>
</dbReference>
<keyword evidence="3" id="KW-1185">Reference proteome</keyword>
<feature type="transmembrane region" description="Helical" evidence="1">
    <location>
        <begin position="30"/>
        <end position="51"/>
    </location>
</feature>
<reference evidence="2 3" key="1">
    <citation type="submission" date="2019-03" db="EMBL/GenBank/DDBJ databases">
        <title>Genomic Encyclopedia of Type Strains, Phase IV (KMG-IV): sequencing the most valuable type-strain genomes for metagenomic binning, comparative biology and taxonomic classification.</title>
        <authorList>
            <person name="Goeker M."/>
        </authorList>
    </citation>
    <scope>NUCLEOTIDE SEQUENCE [LARGE SCALE GENOMIC DNA]</scope>
    <source>
        <strain evidence="2 3">LX-B</strain>
    </source>
</reference>
<gene>
    <name evidence="2" type="ORF">EDC14_105710</name>
</gene>
<comment type="caution">
    <text evidence="2">The sequence shown here is derived from an EMBL/GenBank/DDBJ whole genome shotgun (WGS) entry which is preliminary data.</text>
</comment>
<protein>
    <submittedName>
        <fullName evidence="2">Inhibitor of the pro-sigma K processing machinery</fullName>
    </submittedName>
</protein>
<dbReference type="EMBL" id="SLUN01000057">
    <property type="protein sequence ID" value="TCL55143.1"/>
    <property type="molecule type" value="Genomic_DNA"/>
</dbReference>
<keyword evidence="1" id="KW-0812">Transmembrane</keyword>
<dbReference type="Pfam" id="PF07441">
    <property type="entry name" value="BofA"/>
    <property type="match status" value="1"/>
</dbReference>
<keyword evidence="1" id="KW-1133">Transmembrane helix</keyword>
<evidence type="ECO:0000256" key="1">
    <source>
        <dbReference type="SAM" id="Phobius"/>
    </source>
</evidence>
<evidence type="ECO:0000313" key="2">
    <source>
        <dbReference type="EMBL" id="TCL55143.1"/>
    </source>
</evidence>
<feature type="transmembrane region" description="Helical" evidence="1">
    <location>
        <begin position="63"/>
        <end position="86"/>
    </location>
</feature>
<name>A0A4R1QQH9_HYDET</name>
<proteinExistence type="predicted"/>